<feature type="transmembrane region" description="Helical" evidence="6">
    <location>
        <begin position="246"/>
        <end position="267"/>
    </location>
</feature>
<feature type="transmembrane region" description="Helical" evidence="6">
    <location>
        <begin position="124"/>
        <end position="151"/>
    </location>
</feature>
<dbReference type="InterPro" id="IPR000412">
    <property type="entry name" value="ABC_2_transport"/>
</dbReference>
<evidence type="ECO:0000256" key="5">
    <source>
        <dbReference type="ARBA" id="ARBA00023251"/>
    </source>
</evidence>
<dbReference type="Pfam" id="PF01061">
    <property type="entry name" value="ABC2_membrane"/>
    <property type="match status" value="1"/>
</dbReference>
<dbReference type="GO" id="GO:0140359">
    <property type="term" value="F:ABC-type transporter activity"/>
    <property type="evidence" value="ECO:0007669"/>
    <property type="project" value="InterPro"/>
</dbReference>
<comment type="subcellular location">
    <subcellularLocation>
        <location evidence="1">Membrane</location>
        <topology evidence="1">Multi-pass membrane protein</topology>
    </subcellularLocation>
</comment>
<dbReference type="GO" id="GO:0043190">
    <property type="term" value="C:ATP-binding cassette (ABC) transporter complex"/>
    <property type="evidence" value="ECO:0007669"/>
    <property type="project" value="InterPro"/>
</dbReference>
<sequence length="271" mass="26584">GASRVALAALELAPGGAAAPAGRRVLAQAGFDARLLLRNGEQLLVSLVLPVLALLLLVRAPLEALGLPEDLAALPPVDVVAPGVLAMAVIGTAFAGQAIQLGFDRRYGVLRLMATTPLGRGGFLAGRLGAVLVVEVAQVLVLGGVAVALGWRPWAAGAAAVVLLVLALLLGTAAFGGLALVLAGTLRAEAVLALANLVFVLLVAGGGVLLPVAGLPGAVGAVAAALPSGALGELTRAAALTGALPLGPVAVLAAWAAVAAALVVRTFRWSS</sequence>
<keyword evidence="3 6" id="KW-1133">Transmembrane helix</keyword>
<dbReference type="EMBL" id="CADCUY010000152">
    <property type="protein sequence ID" value="CAA9397680.1"/>
    <property type="molecule type" value="Genomic_DNA"/>
</dbReference>
<dbReference type="PANTHER" id="PTHR43229">
    <property type="entry name" value="NODULATION PROTEIN J"/>
    <property type="match status" value="1"/>
</dbReference>
<evidence type="ECO:0000256" key="1">
    <source>
        <dbReference type="ARBA" id="ARBA00004141"/>
    </source>
</evidence>
<evidence type="ECO:0000256" key="4">
    <source>
        <dbReference type="ARBA" id="ARBA00023136"/>
    </source>
</evidence>
<keyword evidence="2 6" id="KW-0812">Transmembrane</keyword>
<proteinExistence type="predicted"/>
<feature type="transmembrane region" description="Helical" evidence="6">
    <location>
        <begin position="157"/>
        <end position="182"/>
    </location>
</feature>
<evidence type="ECO:0000259" key="7">
    <source>
        <dbReference type="Pfam" id="PF01061"/>
    </source>
</evidence>
<feature type="non-terminal residue" evidence="8">
    <location>
        <position position="1"/>
    </location>
</feature>
<evidence type="ECO:0000256" key="6">
    <source>
        <dbReference type="SAM" id="Phobius"/>
    </source>
</evidence>
<gene>
    <name evidence="8" type="ORF">AVDCRST_MAG35-726</name>
</gene>
<dbReference type="InterPro" id="IPR013525">
    <property type="entry name" value="ABC2_TM"/>
</dbReference>
<feature type="transmembrane region" description="Helical" evidence="6">
    <location>
        <begin position="43"/>
        <end position="60"/>
    </location>
</feature>
<name>A0A6J4P1H8_9ACTN</name>
<dbReference type="AlphaFoldDB" id="A0A6J4P1H8"/>
<dbReference type="GO" id="GO:0046677">
    <property type="term" value="P:response to antibiotic"/>
    <property type="evidence" value="ECO:0007669"/>
    <property type="project" value="UniProtKB-KW"/>
</dbReference>
<feature type="transmembrane region" description="Helical" evidence="6">
    <location>
        <begin position="194"/>
        <end position="226"/>
    </location>
</feature>
<keyword evidence="4 6" id="KW-0472">Membrane</keyword>
<dbReference type="PANTHER" id="PTHR43229:SF2">
    <property type="entry name" value="NODULATION PROTEIN J"/>
    <property type="match status" value="1"/>
</dbReference>
<feature type="transmembrane region" description="Helical" evidence="6">
    <location>
        <begin position="80"/>
        <end position="103"/>
    </location>
</feature>
<evidence type="ECO:0000256" key="2">
    <source>
        <dbReference type="ARBA" id="ARBA00022692"/>
    </source>
</evidence>
<protein>
    <submittedName>
        <fullName evidence="8">Efflux ABC transporter, permease protein</fullName>
    </submittedName>
</protein>
<evidence type="ECO:0000313" key="8">
    <source>
        <dbReference type="EMBL" id="CAA9397680.1"/>
    </source>
</evidence>
<dbReference type="InterPro" id="IPR051784">
    <property type="entry name" value="Nod_factor_ABC_transporter"/>
</dbReference>
<evidence type="ECO:0000256" key="3">
    <source>
        <dbReference type="ARBA" id="ARBA00022989"/>
    </source>
</evidence>
<dbReference type="PIRSF" id="PIRSF006648">
    <property type="entry name" value="DrrB"/>
    <property type="match status" value="1"/>
</dbReference>
<reference evidence="8" key="1">
    <citation type="submission" date="2020-02" db="EMBL/GenBank/DDBJ databases">
        <authorList>
            <person name="Meier V. D."/>
        </authorList>
    </citation>
    <scope>NUCLEOTIDE SEQUENCE</scope>
    <source>
        <strain evidence="8">AVDCRST_MAG35</strain>
    </source>
</reference>
<feature type="domain" description="ABC-2 type transporter transmembrane" evidence="7">
    <location>
        <begin position="35"/>
        <end position="228"/>
    </location>
</feature>
<organism evidence="8">
    <name type="scientific">uncultured Quadrisphaera sp</name>
    <dbReference type="NCBI Taxonomy" id="904978"/>
    <lineage>
        <taxon>Bacteria</taxon>
        <taxon>Bacillati</taxon>
        <taxon>Actinomycetota</taxon>
        <taxon>Actinomycetes</taxon>
        <taxon>Kineosporiales</taxon>
        <taxon>Kineosporiaceae</taxon>
        <taxon>Quadrisphaera</taxon>
        <taxon>environmental samples</taxon>
    </lineage>
</organism>
<accession>A0A6J4P1H8</accession>
<keyword evidence="5" id="KW-0046">Antibiotic resistance</keyword>